<dbReference type="InterPro" id="IPR001128">
    <property type="entry name" value="Cyt_P450"/>
</dbReference>
<keyword evidence="11 14" id="KW-0408">Iron</keyword>
<dbReference type="GO" id="GO:0005506">
    <property type="term" value="F:iron ion binding"/>
    <property type="evidence" value="ECO:0007669"/>
    <property type="project" value="InterPro"/>
</dbReference>
<keyword evidence="7 14" id="KW-0479">Metal-binding</keyword>
<dbReference type="Pfam" id="PF00067">
    <property type="entry name" value="p450"/>
    <property type="match status" value="1"/>
</dbReference>
<keyword evidence="17" id="KW-1185">Reference proteome</keyword>
<dbReference type="PANTHER" id="PTHR24292:SF54">
    <property type="entry name" value="CYP9F3-RELATED"/>
    <property type="match status" value="1"/>
</dbReference>
<comment type="subcellular location">
    <subcellularLocation>
        <location evidence="4">Endoplasmic reticulum membrane</location>
        <topology evidence="4">Peripheral membrane protein</topology>
    </subcellularLocation>
    <subcellularLocation>
        <location evidence="3">Microsome membrane</location>
        <topology evidence="3">Peripheral membrane protein</topology>
    </subcellularLocation>
</comment>
<reference evidence="16" key="1">
    <citation type="submission" date="2022-07" db="EMBL/GenBank/DDBJ databases">
        <authorList>
            <person name="Trinca V."/>
            <person name="Uliana J.V.C."/>
            <person name="Torres T.T."/>
            <person name="Ward R.J."/>
            <person name="Monesi N."/>
        </authorList>
    </citation>
    <scope>NUCLEOTIDE SEQUENCE</scope>
    <source>
        <strain evidence="16">HSMRA1968</strain>
        <tissue evidence="16">Whole embryos</tissue>
    </source>
</reference>
<evidence type="ECO:0000256" key="9">
    <source>
        <dbReference type="ARBA" id="ARBA00022848"/>
    </source>
</evidence>
<evidence type="ECO:0000256" key="15">
    <source>
        <dbReference type="SAM" id="Phobius"/>
    </source>
</evidence>
<comment type="function">
    <text evidence="2">May be involved in the metabolism of insect hormones and in the breakdown of synthetic insecticides.</text>
</comment>
<feature type="binding site" description="axial binding residue" evidence="14">
    <location>
        <position position="453"/>
    </location>
    <ligand>
        <name>heme</name>
        <dbReference type="ChEBI" id="CHEBI:30413"/>
    </ligand>
    <ligandPart>
        <name>Fe</name>
        <dbReference type="ChEBI" id="CHEBI:18248"/>
    </ligandPart>
</feature>
<dbReference type="GO" id="GO:0005789">
    <property type="term" value="C:endoplasmic reticulum membrane"/>
    <property type="evidence" value="ECO:0007669"/>
    <property type="project" value="UniProtKB-SubCell"/>
</dbReference>
<evidence type="ECO:0000256" key="2">
    <source>
        <dbReference type="ARBA" id="ARBA00003690"/>
    </source>
</evidence>
<dbReference type="PRINTS" id="PR00385">
    <property type="entry name" value="P450"/>
</dbReference>
<gene>
    <name evidence="16" type="primary">cyp3a56</name>
    <name evidence="16" type="ORF">Bhyg_07701</name>
</gene>
<keyword evidence="15" id="KW-1133">Transmembrane helix</keyword>
<evidence type="ECO:0000256" key="8">
    <source>
        <dbReference type="ARBA" id="ARBA00022824"/>
    </source>
</evidence>
<dbReference type="PANTHER" id="PTHR24292">
    <property type="entry name" value="CYTOCHROME P450"/>
    <property type="match status" value="1"/>
</dbReference>
<feature type="transmembrane region" description="Helical" evidence="15">
    <location>
        <begin position="7"/>
        <end position="29"/>
    </location>
</feature>
<protein>
    <submittedName>
        <fullName evidence="16">Cytochrome P450 3A56</fullName>
    </submittedName>
</protein>
<evidence type="ECO:0000256" key="3">
    <source>
        <dbReference type="ARBA" id="ARBA00004174"/>
    </source>
</evidence>
<dbReference type="InterPro" id="IPR002401">
    <property type="entry name" value="Cyt_P450_E_grp-I"/>
</dbReference>
<comment type="cofactor">
    <cofactor evidence="1 14">
        <name>heme</name>
        <dbReference type="ChEBI" id="CHEBI:30413"/>
    </cofactor>
</comment>
<dbReference type="GO" id="GO:0020037">
    <property type="term" value="F:heme binding"/>
    <property type="evidence" value="ECO:0007669"/>
    <property type="project" value="InterPro"/>
</dbReference>
<comment type="caution">
    <text evidence="16">The sequence shown here is derived from an EMBL/GenBank/DDBJ whole genome shotgun (WGS) entry which is preliminary data.</text>
</comment>
<dbReference type="Proteomes" id="UP001151699">
    <property type="component" value="Chromosome B"/>
</dbReference>
<dbReference type="EMBL" id="WJQU01000002">
    <property type="protein sequence ID" value="KAJ6642747.1"/>
    <property type="molecule type" value="Genomic_DNA"/>
</dbReference>
<dbReference type="OrthoDB" id="2789670at2759"/>
<evidence type="ECO:0000256" key="14">
    <source>
        <dbReference type="PIRSR" id="PIRSR602401-1"/>
    </source>
</evidence>
<evidence type="ECO:0000313" key="16">
    <source>
        <dbReference type="EMBL" id="KAJ6642747.1"/>
    </source>
</evidence>
<keyword evidence="12" id="KW-0503">Monooxygenase</keyword>
<evidence type="ECO:0000256" key="11">
    <source>
        <dbReference type="ARBA" id="ARBA00023004"/>
    </source>
</evidence>
<keyword evidence="15" id="KW-0812">Transmembrane</keyword>
<evidence type="ECO:0000256" key="13">
    <source>
        <dbReference type="ARBA" id="ARBA00023136"/>
    </source>
</evidence>
<evidence type="ECO:0000256" key="6">
    <source>
        <dbReference type="ARBA" id="ARBA00022617"/>
    </source>
</evidence>
<dbReference type="GO" id="GO:0004497">
    <property type="term" value="F:monooxygenase activity"/>
    <property type="evidence" value="ECO:0007669"/>
    <property type="project" value="UniProtKB-KW"/>
</dbReference>
<keyword evidence="8" id="KW-0256">Endoplasmic reticulum</keyword>
<evidence type="ECO:0000256" key="7">
    <source>
        <dbReference type="ARBA" id="ARBA00022723"/>
    </source>
</evidence>
<dbReference type="InterPro" id="IPR050476">
    <property type="entry name" value="Insect_CytP450_Detox"/>
</dbReference>
<evidence type="ECO:0000256" key="1">
    <source>
        <dbReference type="ARBA" id="ARBA00001971"/>
    </source>
</evidence>
<evidence type="ECO:0000256" key="4">
    <source>
        <dbReference type="ARBA" id="ARBA00004406"/>
    </source>
</evidence>
<name>A0A9Q0S290_9DIPT</name>
<keyword evidence="10" id="KW-0560">Oxidoreductase</keyword>
<keyword evidence="9" id="KW-0492">Microsome</keyword>
<keyword evidence="13 15" id="KW-0472">Membrane</keyword>
<evidence type="ECO:0000256" key="5">
    <source>
        <dbReference type="ARBA" id="ARBA00010617"/>
    </source>
</evidence>
<proteinExistence type="inferred from homology"/>
<evidence type="ECO:0000256" key="10">
    <source>
        <dbReference type="ARBA" id="ARBA00023002"/>
    </source>
</evidence>
<sequence>MEFDSMTICGLVLAVVICIISLLILYARWNYGFLESLGIPVAEPHFIFGSLFSTRFTPIGYRDVDLMKKYGPLFGVYAGRQPKIYVCDPDILRLIMVKDASFFDAKVALDFGDRFLNEMPDYLSNDKWKIVRGFTSPAFSGAKLRIMNYPMKKSLVEWGTRLKSSINTGGGRLEKCALDDLLFDGLTELTLNCMFSIQDNSGKFPRILKNLATPKALEYPNIKAIASSFPILLKFLPPAQLSPEPAQEFLRIIEDLVASRTAPNSPPDVIDLCIEQLKKINTPEFRKAKMTKETILFQAFNFFFSGQDETALLISAMIYHILTSPAELRIEQKLYEEIDRLWEDLEDNGGDNQFPSREKLAQSDFLQANIYEALRLYPFFTAERVCTKSWFCEKYNFTVPKGMTITAPLWAANRNPEQFENADNFDPERFLPGRKENLHTYALSSFGHGPRNCTGKPLAMEVLRVVCAYIFKNFRFHLRPDSQLIFHPDGPWVFIKHEPIYFDVTLRE</sequence>
<organism evidence="16 17">
    <name type="scientific">Pseudolycoriella hygida</name>
    <dbReference type="NCBI Taxonomy" id="35572"/>
    <lineage>
        <taxon>Eukaryota</taxon>
        <taxon>Metazoa</taxon>
        <taxon>Ecdysozoa</taxon>
        <taxon>Arthropoda</taxon>
        <taxon>Hexapoda</taxon>
        <taxon>Insecta</taxon>
        <taxon>Pterygota</taxon>
        <taxon>Neoptera</taxon>
        <taxon>Endopterygota</taxon>
        <taxon>Diptera</taxon>
        <taxon>Nematocera</taxon>
        <taxon>Sciaroidea</taxon>
        <taxon>Sciaridae</taxon>
        <taxon>Pseudolycoriella</taxon>
    </lineage>
</organism>
<dbReference type="GO" id="GO:0016705">
    <property type="term" value="F:oxidoreductase activity, acting on paired donors, with incorporation or reduction of molecular oxygen"/>
    <property type="evidence" value="ECO:0007669"/>
    <property type="project" value="InterPro"/>
</dbReference>
<dbReference type="Gene3D" id="1.10.630.10">
    <property type="entry name" value="Cytochrome P450"/>
    <property type="match status" value="1"/>
</dbReference>
<evidence type="ECO:0000313" key="17">
    <source>
        <dbReference type="Proteomes" id="UP001151699"/>
    </source>
</evidence>
<keyword evidence="6 14" id="KW-0349">Heme</keyword>
<evidence type="ECO:0000256" key="12">
    <source>
        <dbReference type="ARBA" id="ARBA00023033"/>
    </source>
</evidence>
<dbReference type="SUPFAM" id="SSF48264">
    <property type="entry name" value="Cytochrome P450"/>
    <property type="match status" value="1"/>
</dbReference>
<dbReference type="InterPro" id="IPR036396">
    <property type="entry name" value="Cyt_P450_sf"/>
</dbReference>
<dbReference type="PRINTS" id="PR00463">
    <property type="entry name" value="EP450I"/>
</dbReference>
<dbReference type="AlphaFoldDB" id="A0A9Q0S290"/>
<accession>A0A9Q0S290</accession>
<comment type="similarity">
    <text evidence="5">Belongs to the cytochrome P450 family.</text>
</comment>